<dbReference type="Proteomes" id="UP000310636">
    <property type="component" value="Unassembled WGS sequence"/>
</dbReference>
<dbReference type="OrthoDB" id="9765625at2"/>
<organism evidence="3 4">
    <name type="scientific">Cohnella fermenti</name>
    <dbReference type="NCBI Taxonomy" id="2565925"/>
    <lineage>
        <taxon>Bacteria</taxon>
        <taxon>Bacillati</taxon>
        <taxon>Bacillota</taxon>
        <taxon>Bacilli</taxon>
        <taxon>Bacillales</taxon>
        <taxon>Paenibacillaceae</taxon>
        <taxon>Cohnella</taxon>
    </lineage>
</organism>
<reference evidence="3 4" key="1">
    <citation type="submission" date="2019-04" db="EMBL/GenBank/DDBJ databases">
        <title>Cohnella sp. nov. isolated from preserved vegetables.</title>
        <authorList>
            <person name="Lin S.-Y."/>
            <person name="Hung M.-H."/>
            <person name="Young C.-C."/>
        </authorList>
    </citation>
    <scope>NUCLEOTIDE SEQUENCE [LARGE SCALE GENOMIC DNA]</scope>
    <source>
        <strain evidence="3 4">CC-MHH1044</strain>
    </source>
</reference>
<keyword evidence="1" id="KW-0533">Nickel</keyword>
<dbReference type="EMBL" id="SSOB01000023">
    <property type="protein sequence ID" value="THF76695.1"/>
    <property type="molecule type" value="Genomic_DNA"/>
</dbReference>
<sequence length="270" mass="28895">MSILYLDCIAGISGDMTLGALVDAGADPRYIETELAKLALPPYSLRWSRVNKRGISAMKADVLPDPDVRPAAHAHYGDIVKRIREAGLPERATARSLAVFEAIGKAEGKIHGIPLEKVHFHEVGAVDSIVDTVGVALALESLGIDTIVCSPVPLGCGTVVCAHGVYPVPAPATLELMKGIPLASLPIAKELTTPTGAGIVRALADEFSAALPPLIVQSVGYGAGTRDLEERPNVLRAVVGNLGHDHHRHPHEHHEHHEHHDHDHDHHHDH</sequence>
<evidence type="ECO:0000313" key="4">
    <source>
        <dbReference type="Proteomes" id="UP000310636"/>
    </source>
</evidence>
<comment type="caution">
    <text evidence="3">The sequence shown here is derived from an EMBL/GenBank/DDBJ whole genome shotgun (WGS) entry which is preliminary data.</text>
</comment>
<accession>A0A4V3WEK6</accession>
<name>A0A4V3WEK6_9BACL</name>
<evidence type="ECO:0000256" key="2">
    <source>
        <dbReference type="SAM" id="MobiDB-lite"/>
    </source>
</evidence>
<protein>
    <submittedName>
        <fullName evidence="3">LarC family nickel insertion protein</fullName>
    </submittedName>
</protein>
<gene>
    <name evidence="3" type="ORF">E6C55_18160</name>
</gene>
<keyword evidence="4" id="KW-1185">Reference proteome</keyword>
<dbReference type="PANTHER" id="PTHR36566:SF1">
    <property type="entry name" value="PYRIDINIUM-3,5-BISTHIOCARBOXYLIC ACID MONONUCLEOTIDE NICKEL INSERTION PROTEIN"/>
    <property type="match status" value="1"/>
</dbReference>
<dbReference type="PANTHER" id="PTHR36566">
    <property type="entry name" value="NICKEL INSERTION PROTEIN-RELATED"/>
    <property type="match status" value="1"/>
</dbReference>
<feature type="region of interest" description="Disordered" evidence="2">
    <location>
        <begin position="243"/>
        <end position="270"/>
    </location>
</feature>
<dbReference type="Pfam" id="PF01969">
    <property type="entry name" value="Ni_insertion"/>
    <property type="match status" value="1"/>
</dbReference>
<dbReference type="RefSeq" id="WP_136371233.1">
    <property type="nucleotide sequence ID" value="NZ_SSOB01000023.1"/>
</dbReference>
<feature type="compositionally biased region" description="Basic and acidic residues" evidence="2">
    <location>
        <begin position="252"/>
        <end position="270"/>
    </location>
</feature>
<evidence type="ECO:0000313" key="3">
    <source>
        <dbReference type="EMBL" id="THF76695.1"/>
    </source>
</evidence>
<proteinExistence type="predicted"/>
<evidence type="ECO:0000256" key="1">
    <source>
        <dbReference type="ARBA" id="ARBA00022596"/>
    </source>
</evidence>
<dbReference type="InterPro" id="IPR002822">
    <property type="entry name" value="Ni_insertion"/>
</dbReference>
<dbReference type="AlphaFoldDB" id="A0A4V3WEK6"/>